<feature type="transmembrane region" description="Helical" evidence="5">
    <location>
        <begin position="21"/>
        <end position="40"/>
    </location>
</feature>
<dbReference type="RefSeq" id="WP_196836909.1">
    <property type="nucleotide sequence ID" value="NZ_JADOTZ010000001.1"/>
</dbReference>
<dbReference type="GO" id="GO:0005886">
    <property type="term" value="C:plasma membrane"/>
    <property type="evidence" value="ECO:0007669"/>
    <property type="project" value="UniProtKB-ARBA"/>
</dbReference>
<keyword evidence="3 5" id="KW-1133">Transmembrane helix</keyword>
<dbReference type="EMBL" id="JADOTZ010000001">
    <property type="protein sequence ID" value="MBG6085762.1"/>
    <property type="molecule type" value="Genomic_DNA"/>
</dbReference>
<evidence type="ECO:0000313" key="7">
    <source>
        <dbReference type="Proteomes" id="UP000625033"/>
    </source>
</evidence>
<proteinExistence type="predicted"/>
<evidence type="ECO:0000313" key="6">
    <source>
        <dbReference type="EMBL" id="MBG6085762.1"/>
    </source>
</evidence>
<evidence type="ECO:0000256" key="2">
    <source>
        <dbReference type="ARBA" id="ARBA00022692"/>
    </source>
</evidence>
<comment type="caution">
    <text evidence="6">The sequence shown here is derived from an EMBL/GenBank/DDBJ whole genome shotgun (WGS) entry which is preliminary data.</text>
</comment>
<protein>
    <submittedName>
        <fullName evidence="6">Biotin transport system permease protein</fullName>
    </submittedName>
</protein>
<feature type="transmembrane region" description="Helical" evidence="5">
    <location>
        <begin position="101"/>
        <end position="122"/>
    </location>
</feature>
<sequence>MSARFSTLGLALPGQSVIHRAPLWAKYLVVLMVGILALVWREPAVAAVLTGVTVLLFALAGRLVLRAWAAPLRMLWWMFAILGAHQWWLASSGGADPLGGALRAFAVLGGMFAALQAARLLLLTTPSSVLLDGLTWAFGPLRYIGGSPETASLTVNVMLRSVPAIAQSAADVSDAAKARGLGRNPLALAGPVVVSAIDYAHRTGDALAARGLTDHDSEDQPG</sequence>
<dbReference type="Pfam" id="PF02361">
    <property type="entry name" value="CbiQ"/>
    <property type="match status" value="1"/>
</dbReference>
<keyword evidence="4 5" id="KW-0472">Membrane</keyword>
<feature type="transmembrane region" description="Helical" evidence="5">
    <location>
        <begin position="72"/>
        <end position="89"/>
    </location>
</feature>
<dbReference type="InterPro" id="IPR003339">
    <property type="entry name" value="ABC/ECF_trnsptr_transmembrane"/>
</dbReference>
<evidence type="ECO:0000256" key="1">
    <source>
        <dbReference type="ARBA" id="ARBA00004141"/>
    </source>
</evidence>
<dbReference type="AlphaFoldDB" id="A0A931DB24"/>
<evidence type="ECO:0000256" key="5">
    <source>
        <dbReference type="SAM" id="Phobius"/>
    </source>
</evidence>
<dbReference type="CDD" id="cd16914">
    <property type="entry name" value="EcfT"/>
    <property type="match status" value="1"/>
</dbReference>
<name>A0A931DB24_9MICC</name>
<evidence type="ECO:0000256" key="3">
    <source>
        <dbReference type="ARBA" id="ARBA00022989"/>
    </source>
</evidence>
<comment type="subcellular location">
    <subcellularLocation>
        <location evidence="1">Membrane</location>
        <topology evidence="1">Multi-pass membrane protein</topology>
    </subcellularLocation>
</comment>
<feature type="transmembrane region" description="Helical" evidence="5">
    <location>
        <begin position="46"/>
        <end position="65"/>
    </location>
</feature>
<accession>A0A931DB24</accession>
<dbReference type="Proteomes" id="UP000625033">
    <property type="component" value="Unassembled WGS sequence"/>
</dbReference>
<evidence type="ECO:0000256" key="4">
    <source>
        <dbReference type="ARBA" id="ARBA00023136"/>
    </source>
</evidence>
<organism evidence="6 7">
    <name type="scientific">Zhihengliuella flava</name>
    <dbReference type="NCBI Taxonomy" id="1285193"/>
    <lineage>
        <taxon>Bacteria</taxon>
        <taxon>Bacillati</taxon>
        <taxon>Actinomycetota</taxon>
        <taxon>Actinomycetes</taxon>
        <taxon>Micrococcales</taxon>
        <taxon>Micrococcaceae</taxon>
        <taxon>Zhihengliuella</taxon>
    </lineage>
</organism>
<keyword evidence="7" id="KW-1185">Reference proteome</keyword>
<keyword evidence="2 5" id="KW-0812">Transmembrane</keyword>
<gene>
    <name evidence="6" type="ORF">IW252_002529</name>
</gene>
<reference evidence="6" key="1">
    <citation type="submission" date="2020-11" db="EMBL/GenBank/DDBJ databases">
        <title>Sequencing the genomes of 1000 actinobacteria strains.</title>
        <authorList>
            <person name="Klenk H.-P."/>
        </authorList>
    </citation>
    <scope>NUCLEOTIDE SEQUENCE</scope>
    <source>
        <strain evidence="6">DSM 26152</strain>
    </source>
</reference>